<organism evidence="1 2">
    <name type="scientific">Hypsizygus marmoreus</name>
    <name type="common">White beech mushroom</name>
    <name type="synonym">Agaricus marmoreus</name>
    <dbReference type="NCBI Taxonomy" id="39966"/>
    <lineage>
        <taxon>Eukaryota</taxon>
        <taxon>Fungi</taxon>
        <taxon>Dikarya</taxon>
        <taxon>Basidiomycota</taxon>
        <taxon>Agaricomycotina</taxon>
        <taxon>Agaricomycetes</taxon>
        <taxon>Agaricomycetidae</taxon>
        <taxon>Agaricales</taxon>
        <taxon>Tricholomatineae</taxon>
        <taxon>Lyophyllaceae</taxon>
        <taxon>Hypsizygus</taxon>
    </lineage>
</organism>
<dbReference type="Proteomes" id="UP000076154">
    <property type="component" value="Unassembled WGS sequence"/>
</dbReference>
<keyword evidence="2" id="KW-1185">Reference proteome</keyword>
<dbReference type="AlphaFoldDB" id="A0A369JGD8"/>
<comment type="caution">
    <text evidence="1">The sequence shown here is derived from an EMBL/GenBank/DDBJ whole genome shotgun (WGS) entry which is preliminary data.</text>
</comment>
<reference evidence="1" key="1">
    <citation type="submission" date="2018-04" db="EMBL/GenBank/DDBJ databases">
        <title>Whole genome sequencing of Hypsizygus marmoreus.</title>
        <authorList>
            <person name="Choi I.-G."/>
            <person name="Min B."/>
            <person name="Kim J.-G."/>
            <person name="Kim S."/>
            <person name="Oh Y.-L."/>
            <person name="Kong W.-S."/>
            <person name="Park H."/>
            <person name="Jeong J."/>
            <person name="Song E.-S."/>
        </authorList>
    </citation>
    <scope>NUCLEOTIDE SEQUENCE [LARGE SCALE GENOMIC DNA]</scope>
    <source>
        <strain evidence="1">51987-8</strain>
    </source>
</reference>
<sequence length="87" mass="9720">MIRGSVVDMSASIMKRALEAAKYFCPTSANSQYCSSSSGDMVLAHDGLPLEKKQSWLVKFRVEWKTTLMISNLYRSPTDVVANTSWP</sequence>
<dbReference type="EMBL" id="LUEZ02000069">
    <property type="protein sequence ID" value="RDB20260.1"/>
    <property type="molecule type" value="Genomic_DNA"/>
</dbReference>
<accession>A0A369JGD8</accession>
<proteinExistence type="predicted"/>
<evidence type="ECO:0000313" key="1">
    <source>
        <dbReference type="EMBL" id="RDB20260.1"/>
    </source>
</evidence>
<dbReference type="InParanoid" id="A0A369JGD8"/>
<name>A0A369JGD8_HYPMA</name>
<gene>
    <name evidence="1" type="ORF">Hypma_012686</name>
</gene>
<protein>
    <submittedName>
        <fullName evidence="1">Uncharacterized protein</fullName>
    </submittedName>
</protein>
<evidence type="ECO:0000313" key="2">
    <source>
        <dbReference type="Proteomes" id="UP000076154"/>
    </source>
</evidence>